<evidence type="ECO:0000313" key="1">
    <source>
        <dbReference type="EMBL" id="AXV04923.1"/>
    </source>
</evidence>
<gene>
    <name evidence="1" type="ORF">DVS28_a0215</name>
</gene>
<dbReference type="AlphaFoldDB" id="A0A346XRS6"/>
<dbReference type="Pfam" id="PF00756">
    <property type="entry name" value="Esterase"/>
    <property type="match status" value="1"/>
</dbReference>
<accession>A0A346XRS6</accession>
<organism evidence="1 2">
    <name type="scientific">Euzebya pacifica</name>
    <dbReference type="NCBI Taxonomy" id="1608957"/>
    <lineage>
        <taxon>Bacteria</taxon>
        <taxon>Bacillati</taxon>
        <taxon>Actinomycetota</taxon>
        <taxon>Nitriliruptoria</taxon>
        <taxon>Euzebyales</taxon>
    </lineage>
</organism>
<dbReference type="SUPFAM" id="SSF53474">
    <property type="entry name" value="alpha/beta-Hydrolases"/>
    <property type="match status" value="1"/>
</dbReference>
<dbReference type="Proteomes" id="UP000264006">
    <property type="component" value="Chromosome"/>
</dbReference>
<sequence length="344" mass="37360">MPMIPPTAGAPWSTELAGRLDTHLVDSAALRGNALGDPHVRPLLVYVPPGADGPLPVVYQLQGFTGQVDMWANRAPFRPTYLERLDALFADPDVPRALVVHVDAWTSVGGSQFLDSPGTGRYSTYLAEDIVGFVDAHYDTLADRDHRALTGKSSGGYGAMVNCMLHPDVFGAFATHAGDAGFELAYLHDEAAGARALRDSYDGSWQAFLEDFRSRPALSKASDASLLESYAMACCYSADPDGTVNHPVDPSTGLLDEDVWARWQAWDPVRMAPGHADALRSMRAIWIDAGRRDEWFLDLGAQAFATACETAGATVSHFELFDASHMGIEYRYPLSIRHLAEAMA</sequence>
<dbReference type="InterPro" id="IPR029058">
    <property type="entry name" value="AB_hydrolase_fold"/>
</dbReference>
<keyword evidence="2" id="KW-1185">Reference proteome</keyword>
<proteinExistence type="predicted"/>
<evidence type="ECO:0000313" key="2">
    <source>
        <dbReference type="Proteomes" id="UP000264006"/>
    </source>
</evidence>
<dbReference type="InterPro" id="IPR050583">
    <property type="entry name" value="Mycobacterial_A85_antigen"/>
</dbReference>
<name>A0A346XRS6_9ACTN</name>
<dbReference type="InterPro" id="IPR000801">
    <property type="entry name" value="Esterase-like"/>
</dbReference>
<protein>
    <submittedName>
        <fullName evidence="1">Putative esterase</fullName>
    </submittedName>
</protein>
<dbReference type="RefSeq" id="WP_216826316.1">
    <property type="nucleotide sequence ID" value="NZ_CP031165.1"/>
</dbReference>
<dbReference type="KEGG" id="euz:DVS28_a0215"/>
<dbReference type="EMBL" id="CP031165">
    <property type="protein sequence ID" value="AXV04923.1"/>
    <property type="molecule type" value="Genomic_DNA"/>
</dbReference>
<dbReference type="PANTHER" id="PTHR48098">
    <property type="entry name" value="ENTEROCHELIN ESTERASE-RELATED"/>
    <property type="match status" value="1"/>
</dbReference>
<reference evidence="1 2" key="1">
    <citation type="submission" date="2018-09" db="EMBL/GenBank/DDBJ databases">
        <title>Complete genome sequence of Euzebya sp. DY32-46 isolated from seawater of Pacific Ocean.</title>
        <authorList>
            <person name="Xu L."/>
            <person name="Wu Y.-H."/>
            <person name="Xu X.-W."/>
        </authorList>
    </citation>
    <scope>NUCLEOTIDE SEQUENCE [LARGE SCALE GENOMIC DNA]</scope>
    <source>
        <strain evidence="1 2">DY32-46</strain>
    </source>
</reference>
<dbReference type="Gene3D" id="3.40.50.1820">
    <property type="entry name" value="alpha/beta hydrolase"/>
    <property type="match status" value="1"/>
</dbReference>